<reference evidence="3" key="1">
    <citation type="journal article" date="2017" name="Cell">
        <title>Insights into land plant evolution garnered from the Marchantia polymorpha genome.</title>
        <authorList>
            <person name="Bowman J.L."/>
            <person name="Kohchi T."/>
            <person name="Yamato K.T."/>
            <person name="Jenkins J."/>
            <person name="Shu S."/>
            <person name="Ishizaki K."/>
            <person name="Yamaoka S."/>
            <person name="Nishihama R."/>
            <person name="Nakamura Y."/>
            <person name="Berger F."/>
            <person name="Adam C."/>
            <person name="Aki S.S."/>
            <person name="Althoff F."/>
            <person name="Araki T."/>
            <person name="Arteaga-Vazquez M.A."/>
            <person name="Balasubrmanian S."/>
            <person name="Barry K."/>
            <person name="Bauer D."/>
            <person name="Boehm C.R."/>
            <person name="Briginshaw L."/>
            <person name="Caballero-Perez J."/>
            <person name="Catarino B."/>
            <person name="Chen F."/>
            <person name="Chiyoda S."/>
            <person name="Chovatia M."/>
            <person name="Davies K.M."/>
            <person name="Delmans M."/>
            <person name="Demura T."/>
            <person name="Dierschke T."/>
            <person name="Dolan L."/>
            <person name="Dorantes-Acosta A.E."/>
            <person name="Eklund D.M."/>
            <person name="Florent S.N."/>
            <person name="Flores-Sandoval E."/>
            <person name="Fujiyama A."/>
            <person name="Fukuzawa H."/>
            <person name="Galik B."/>
            <person name="Grimanelli D."/>
            <person name="Grimwood J."/>
            <person name="Grossniklaus U."/>
            <person name="Hamada T."/>
            <person name="Haseloff J."/>
            <person name="Hetherington A.J."/>
            <person name="Higo A."/>
            <person name="Hirakawa Y."/>
            <person name="Hundley H.N."/>
            <person name="Ikeda Y."/>
            <person name="Inoue K."/>
            <person name="Inoue S.I."/>
            <person name="Ishida S."/>
            <person name="Jia Q."/>
            <person name="Kakita M."/>
            <person name="Kanazawa T."/>
            <person name="Kawai Y."/>
            <person name="Kawashima T."/>
            <person name="Kennedy M."/>
            <person name="Kinose K."/>
            <person name="Kinoshita T."/>
            <person name="Kohara Y."/>
            <person name="Koide E."/>
            <person name="Komatsu K."/>
            <person name="Kopischke S."/>
            <person name="Kubo M."/>
            <person name="Kyozuka J."/>
            <person name="Lagercrantz U."/>
            <person name="Lin S.S."/>
            <person name="Lindquist E."/>
            <person name="Lipzen A.M."/>
            <person name="Lu C.W."/>
            <person name="De Luna E."/>
            <person name="Martienssen R.A."/>
            <person name="Minamino N."/>
            <person name="Mizutani M."/>
            <person name="Mizutani M."/>
            <person name="Mochizuki N."/>
            <person name="Monte I."/>
            <person name="Mosher R."/>
            <person name="Nagasaki H."/>
            <person name="Nakagami H."/>
            <person name="Naramoto S."/>
            <person name="Nishitani K."/>
            <person name="Ohtani M."/>
            <person name="Okamoto T."/>
            <person name="Okumura M."/>
            <person name="Phillips J."/>
            <person name="Pollak B."/>
            <person name="Reinders A."/>
            <person name="Rovekamp M."/>
            <person name="Sano R."/>
            <person name="Sawa S."/>
            <person name="Schmid M.W."/>
            <person name="Shirakawa M."/>
            <person name="Solano R."/>
            <person name="Spunde A."/>
            <person name="Suetsugu N."/>
            <person name="Sugano S."/>
            <person name="Sugiyama A."/>
            <person name="Sun R."/>
            <person name="Suzuki Y."/>
            <person name="Takenaka M."/>
            <person name="Takezawa D."/>
            <person name="Tomogane H."/>
            <person name="Tsuzuki M."/>
            <person name="Ueda T."/>
            <person name="Umeda M."/>
            <person name="Ward J.M."/>
            <person name="Watanabe Y."/>
            <person name="Yazaki K."/>
            <person name="Yokoyama R."/>
            <person name="Yoshitake Y."/>
            <person name="Yotsui I."/>
            <person name="Zachgo S."/>
            <person name="Schmutz J."/>
        </authorList>
    </citation>
    <scope>NUCLEOTIDE SEQUENCE [LARGE SCALE GENOMIC DNA]</scope>
    <source>
        <strain evidence="3">Tak-1</strain>
    </source>
</reference>
<dbReference type="Proteomes" id="UP000244005">
    <property type="component" value="Unassembled WGS sequence"/>
</dbReference>
<dbReference type="EMBL" id="KZ772783">
    <property type="protein sequence ID" value="PTQ31431.1"/>
    <property type="molecule type" value="Genomic_DNA"/>
</dbReference>
<dbReference type="InterPro" id="IPR012438">
    <property type="entry name" value="DUF1639"/>
</dbReference>
<dbReference type="OrthoDB" id="1934914at2759"/>
<dbReference type="OMA" id="RQSWDED"/>
<reference evidence="2" key="2">
    <citation type="submission" date="2017-12" db="EMBL/GenBank/DDBJ databases">
        <title>WGS assembly of Marchantia polymorpha.</title>
        <authorList>
            <person name="Bowman J.L."/>
            <person name="Kohchi T."/>
            <person name="Yamato K.T."/>
            <person name="Jenkins J."/>
            <person name="Shu S."/>
            <person name="Ishizaki K."/>
            <person name="Yamaoka S."/>
            <person name="Nishihama R."/>
            <person name="Nakamura Y."/>
            <person name="Berger F."/>
            <person name="Adam C."/>
            <person name="Aki S.S."/>
            <person name="Althoff F."/>
            <person name="Araki T."/>
            <person name="Arteaga-Vazquez M.A."/>
            <person name="Balasubrmanian S."/>
            <person name="Bauer D."/>
            <person name="Boehm C.R."/>
            <person name="Briginshaw L."/>
            <person name="Caballero-Perez J."/>
            <person name="Catarino B."/>
            <person name="Chen F."/>
            <person name="Chiyoda S."/>
            <person name="Chovatia M."/>
            <person name="Davies K.M."/>
            <person name="Delmans M."/>
            <person name="Demura T."/>
            <person name="Dierschke T."/>
            <person name="Dolan L."/>
            <person name="Dorantes-Acosta A.E."/>
            <person name="Eklund D.M."/>
            <person name="Florent S.N."/>
            <person name="Flores-Sandoval E."/>
            <person name="Fujiyama A."/>
            <person name="Fukuzawa H."/>
            <person name="Galik B."/>
            <person name="Grimanelli D."/>
            <person name="Grimwood J."/>
            <person name="Grossniklaus U."/>
            <person name="Hamada T."/>
            <person name="Haseloff J."/>
            <person name="Hetherington A.J."/>
            <person name="Higo A."/>
            <person name="Hirakawa Y."/>
            <person name="Hundley H.N."/>
            <person name="Ikeda Y."/>
            <person name="Inoue K."/>
            <person name="Inoue S."/>
            <person name="Ishida S."/>
            <person name="Jia Q."/>
            <person name="Kakita M."/>
            <person name="Kanazawa T."/>
            <person name="Kawai Y."/>
            <person name="Kawashima T."/>
            <person name="Kennedy M."/>
            <person name="Kinose K."/>
            <person name="Kinoshita T."/>
            <person name="Kohara Y."/>
            <person name="Koide E."/>
            <person name="Komatsu K."/>
            <person name="Kopischke S."/>
            <person name="Kubo M."/>
            <person name="Kyozuka J."/>
            <person name="Lagercrantz U."/>
            <person name="Lin S.S."/>
            <person name="Lindquist E."/>
            <person name="Lipzen A.M."/>
            <person name="Lu C."/>
            <person name="Luna E.D."/>
            <person name="Martienssen R.A."/>
            <person name="Minamino N."/>
            <person name="Mizutani M."/>
            <person name="Mizutani M."/>
            <person name="Mochizuki N."/>
            <person name="Monte I."/>
            <person name="Mosher R."/>
            <person name="Nagasaki H."/>
            <person name="Nakagami H."/>
            <person name="Naramoto S."/>
            <person name="Nishitani K."/>
            <person name="Ohtani M."/>
            <person name="Okamoto T."/>
            <person name="Okumura M."/>
            <person name="Phillips J."/>
            <person name="Pollak B."/>
            <person name="Reinders A."/>
            <person name="Roevekamp M."/>
            <person name="Sano R."/>
            <person name="Sawa S."/>
            <person name="Schmid M.W."/>
            <person name="Shirakawa M."/>
            <person name="Solano R."/>
            <person name="Spunde A."/>
            <person name="Suetsugu N."/>
            <person name="Sugano S."/>
            <person name="Sugiyama A."/>
            <person name="Sun R."/>
            <person name="Suzuki Y."/>
            <person name="Takenaka M."/>
            <person name="Takezawa D."/>
            <person name="Tomogane H."/>
            <person name="Tsuzuki M."/>
            <person name="Ueda T."/>
            <person name="Umeda M."/>
            <person name="Ward J.M."/>
            <person name="Watanabe Y."/>
            <person name="Yazaki K."/>
            <person name="Yokoyama R."/>
            <person name="Yoshitake Y."/>
            <person name="Yotsui I."/>
            <person name="Zachgo S."/>
            <person name="Schmutz J."/>
        </authorList>
    </citation>
    <scope>NUCLEOTIDE SEQUENCE [LARGE SCALE GENOMIC DNA]</scope>
    <source>
        <strain evidence="2">Tak-1</strain>
    </source>
</reference>
<feature type="compositionally biased region" description="Basic and acidic residues" evidence="1">
    <location>
        <begin position="204"/>
        <end position="214"/>
    </location>
</feature>
<proteinExistence type="predicted"/>
<feature type="compositionally biased region" description="Polar residues" evidence="1">
    <location>
        <begin position="152"/>
        <end position="187"/>
    </location>
</feature>
<feature type="compositionally biased region" description="Acidic residues" evidence="1">
    <location>
        <begin position="60"/>
        <end position="79"/>
    </location>
</feature>
<sequence length="324" mass="36981">MAVAGLESTGMRRAVVRSEKFMEWQRELSSSRAIYGGRKRHEEVDNMESNVMKKFTLKNDEEDDKIPNEECSDDREVDGEERTADSNLGDANGATPRTKLKKQQHQKQRSEIKKNRKEHEVDQTKMLCSQNDEKYSTPADGEGGRIRRCKQPQKTSQDNQIKRQSQSSPEEDNVQTSQQEQDSNLNQPIRRRQRRTLARSYTPPKEEKDMERVLRSLTRNRGSETPPPPPAVPVPPGKGTKRSKRVAQRLANEEPPPPPLKLPKLQVVLSKKEIHDDWMKITGHRYAGKPKKSTMTARGLNLCTALTCPSTIRYLNEPQCLAAC</sequence>
<evidence type="ECO:0000313" key="2">
    <source>
        <dbReference type="EMBL" id="PTQ31431.1"/>
    </source>
</evidence>
<feature type="region of interest" description="Disordered" evidence="1">
    <location>
        <begin position="36"/>
        <end position="262"/>
    </location>
</feature>
<accession>A0A2R6WC52</accession>
<organism evidence="2 3">
    <name type="scientific">Marchantia polymorpha</name>
    <name type="common">Common liverwort</name>
    <name type="synonym">Marchantia aquatica</name>
    <dbReference type="NCBI Taxonomy" id="3197"/>
    <lineage>
        <taxon>Eukaryota</taxon>
        <taxon>Viridiplantae</taxon>
        <taxon>Streptophyta</taxon>
        <taxon>Embryophyta</taxon>
        <taxon>Marchantiophyta</taxon>
        <taxon>Marchantiopsida</taxon>
        <taxon>Marchantiidae</taxon>
        <taxon>Marchantiales</taxon>
        <taxon>Marchantiaceae</taxon>
        <taxon>Marchantia</taxon>
    </lineage>
</organism>
<feature type="compositionally biased region" description="Pro residues" evidence="1">
    <location>
        <begin position="225"/>
        <end position="236"/>
    </location>
</feature>
<keyword evidence="3" id="KW-1185">Reference proteome</keyword>
<name>A0A2R6WC52_MARPO</name>
<feature type="compositionally biased region" description="Basic residues" evidence="1">
    <location>
        <begin position="98"/>
        <end position="107"/>
    </location>
</feature>
<dbReference type="EMBL" id="KZ772783">
    <property type="protein sequence ID" value="PTQ31433.1"/>
    <property type="molecule type" value="Genomic_DNA"/>
</dbReference>
<evidence type="ECO:0000313" key="3">
    <source>
        <dbReference type="Proteomes" id="UP000244005"/>
    </source>
</evidence>
<feature type="compositionally biased region" description="Basic and acidic residues" evidence="1">
    <location>
        <begin position="108"/>
        <end position="123"/>
    </location>
</feature>
<protein>
    <submittedName>
        <fullName evidence="2">Uncharacterized protein</fullName>
    </submittedName>
</protein>
<gene>
    <name evidence="2" type="ORF">MARPO_0111s0003</name>
</gene>
<dbReference type="AlphaFoldDB" id="A0A2R6WC52"/>
<evidence type="ECO:0000256" key="1">
    <source>
        <dbReference type="SAM" id="MobiDB-lite"/>
    </source>
</evidence>
<dbReference type="Pfam" id="PF07797">
    <property type="entry name" value="DUF1639"/>
    <property type="match status" value="1"/>
</dbReference>